<evidence type="ECO:0000313" key="2">
    <source>
        <dbReference type="Proteomes" id="UP000094285"/>
    </source>
</evidence>
<sequence length="156" mass="16799">MVAMANWRWGRDESGDAGGYLLFIWLSHRHVMRYPGDCRWHGPVVSLVPCAGRRHQSSPAYAAGFVPGCRHSGTTSAPAGNVDSGLTPQPTGWGPFQTRLVERVAPRGDDRPRLAEPVPPRLKNIPTASLSSSYQCWLPAVSGATHAGTAWNGATL</sequence>
<evidence type="ECO:0000313" key="1">
    <source>
        <dbReference type="EMBL" id="ODV79898.1"/>
    </source>
</evidence>
<gene>
    <name evidence="1" type="ORF">CANTADRAFT_218589</name>
</gene>
<dbReference type="Proteomes" id="UP000094285">
    <property type="component" value="Unassembled WGS sequence"/>
</dbReference>
<accession>A0A1E4SK78</accession>
<proteinExistence type="predicted"/>
<protein>
    <submittedName>
        <fullName evidence="1">Uncharacterized protein</fullName>
    </submittedName>
</protein>
<dbReference type="GeneID" id="30980887"/>
<keyword evidence="2" id="KW-1185">Reference proteome</keyword>
<organism evidence="1 2">
    <name type="scientific">Suhomyces tanzawaensis NRRL Y-17324</name>
    <dbReference type="NCBI Taxonomy" id="984487"/>
    <lineage>
        <taxon>Eukaryota</taxon>
        <taxon>Fungi</taxon>
        <taxon>Dikarya</taxon>
        <taxon>Ascomycota</taxon>
        <taxon>Saccharomycotina</taxon>
        <taxon>Pichiomycetes</taxon>
        <taxon>Debaryomycetaceae</taxon>
        <taxon>Suhomyces</taxon>
    </lineage>
</organism>
<name>A0A1E4SK78_9ASCO</name>
<dbReference type="RefSeq" id="XP_020065020.1">
    <property type="nucleotide sequence ID" value="XM_020206750.1"/>
</dbReference>
<reference evidence="2" key="1">
    <citation type="submission" date="2016-05" db="EMBL/GenBank/DDBJ databases">
        <title>Comparative genomics of biotechnologically important yeasts.</title>
        <authorList>
            <consortium name="DOE Joint Genome Institute"/>
            <person name="Riley R."/>
            <person name="Haridas S."/>
            <person name="Wolfe K.H."/>
            <person name="Lopes M.R."/>
            <person name="Hittinger C.T."/>
            <person name="Goker M."/>
            <person name="Salamov A."/>
            <person name="Wisecaver J."/>
            <person name="Long T.M."/>
            <person name="Aerts A.L."/>
            <person name="Barry K."/>
            <person name="Choi C."/>
            <person name="Clum A."/>
            <person name="Coughlan A.Y."/>
            <person name="Deshpande S."/>
            <person name="Douglass A.P."/>
            <person name="Hanson S.J."/>
            <person name="Klenk H.-P."/>
            <person name="Labutti K."/>
            <person name="Lapidus A."/>
            <person name="Lindquist E."/>
            <person name="Lipzen A."/>
            <person name="Meier-Kolthoff J.P."/>
            <person name="Ohm R.A."/>
            <person name="Otillar R.P."/>
            <person name="Pangilinan J."/>
            <person name="Peng Y."/>
            <person name="Rokas A."/>
            <person name="Rosa C.A."/>
            <person name="Scheuner C."/>
            <person name="Sibirny A.A."/>
            <person name="Slot J.C."/>
            <person name="Stielow J.B."/>
            <person name="Sun H."/>
            <person name="Kurtzman C.P."/>
            <person name="Blackwell M."/>
            <person name="Grigoriev I.V."/>
            <person name="Jeffries T.W."/>
        </authorList>
    </citation>
    <scope>NUCLEOTIDE SEQUENCE [LARGE SCALE GENOMIC DNA]</scope>
    <source>
        <strain evidence="2">NRRL Y-17324</strain>
    </source>
</reference>
<dbReference type="EMBL" id="KV453911">
    <property type="protein sequence ID" value="ODV79898.1"/>
    <property type="molecule type" value="Genomic_DNA"/>
</dbReference>
<dbReference type="AlphaFoldDB" id="A0A1E4SK78"/>